<proteinExistence type="predicted"/>
<evidence type="ECO:0000313" key="3">
    <source>
        <dbReference type="EMBL" id="KAK3083162.1"/>
    </source>
</evidence>
<dbReference type="PANTHER" id="PTHR15261:SF4">
    <property type="entry name" value="THROMBOSPONDIN-TYPE LAMININ G DOMAIN AND EAR REPEAT-CONTAINING PROTEIN"/>
    <property type="match status" value="1"/>
</dbReference>
<keyword evidence="2" id="KW-0677">Repeat</keyword>
<protein>
    <submittedName>
        <fullName evidence="3">Uncharacterized protein</fullName>
    </submittedName>
</protein>
<sequence length="501" mass="58492">MTTDCINTRRKRLIRKWPSDIRLNSSSVFIGSCSSKFGVFQGQLKDLIFLPGADASVRTCPPRIPHHTHMDNSLPAHPDIFRQNSPGPRWEDCTWMDVGNIAYDLHANSLKVCVNGIWQHVTLNLQAPSPKLPKRLDYLEFYKDLKTPGPSIDVEVFRIEGEGLFCVLASSRGRRKKKDVSVMYKWTAGEFVPYQRIPTDAAQCWEHFTIGSNFFLAVANYGDNSADPTNSTIYKWNRRKKRFKEFQSIITWTARDFEYFEIDNDHFLAVANHARGRSQSVDSIIYKWNRKERRFREHQVIPTVGAYDWTYFTVNNFHFLAVAQAFDGLTTLLDSKIFVLQNNEFIFFQAIETTGATDWEFFSIKEDSFLVVANAYNYGPQNFMNKNQYQTNSTVYRLDKDRRVFKKFQTFKTYSAIDWEFFSIENDHYLVVSNAQNSNIEQDLQTAIYRWQGADKFVLVHEMFTLPNSDWEIFEEDGDVYFLYSNAKGRTSQIYKAVFTF</sequence>
<evidence type="ECO:0000256" key="1">
    <source>
        <dbReference type="ARBA" id="ARBA00022729"/>
    </source>
</evidence>
<dbReference type="AlphaFoldDB" id="A0AA89BJG2"/>
<gene>
    <name evidence="3" type="ORF">FSP39_015455</name>
</gene>
<evidence type="ECO:0000313" key="4">
    <source>
        <dbReference type="Proteomes" id="UP001186944"/>
    </source>
</evidence>
<accession>A0AA89BJG2</accession>
<comment type="caution">
    <text evidence="3">The sequence shown here is derived from an EMBL/GenBank/DDBJ whole genome shotgun (WGS) entry which is preliminary data.</text>
</comment>
<dbReference type="GO" id="GO:0007165">
    <property type="term" value="P:signal transduction"/>
    <property type="evidence" value="ECO:0007669"/>
    <property type="project" value="TreeGrafter"/>
</dbReference>
<dbReference type="Pfam" id="PF03736">
    <property type="entry name" value="EPTP"/>
    <property type="match status" value="5"/>
</dbReference>
<dbReference type="InterPro" id="IPR009039">
    <property type="entry name" value="EAR"/>
</dbReference>
<dbReference type="Proteomes" id="UP001186944">
    <property type="component" value="Unassembled WGS sequence"/>
</dbReference>
<keyword evidence="4" id="KW-1185">Reference proteome</keyword>
<name>A0AA89BJG2_PINIB</name>
<reference evidence="3" key="1">
    <citation type="submission" date="2019-08" db="EMBL/GenBank/DDBJ databases">
        <title>The improved chromosome-level genome for the pearl oyster Pinctada fucata martensii using PacBio sequencing and Hi-C.</title>
        <authorList>
            <person name="Zheng Z."/>
        </authorList>
    </citation>
    <scope>NUCLEOTIDE SEQUENCE</scope>
    <source>
        <strain evidence="3">ZZ-2019</strain>
        <tissue evidence="3">Adductor muscle</tissue>
    </source>
</reference>
<evidence type="ECO:0000256" key="2">
    <source>
        <dbReference type="ARBA" id="ARBA00022737"/>
    </source>
</evidence>
<dbReference type="PROSITE" id="PS50912">
    <property type="entry name" value="EAR"/>
    <property type="match status" value="5"/>
</dbReference>
<organism evidence="3 4">
    <name type="scientific">Pinctada imbricata</name>
    <name type="common">Atlantic pearl-oyster</name>
    <name type="synonym">Pinctada martensii</name>
    <dbReference type="NCBI Taxonomy" id="66713"/>
    <lineage>
        <taxon>Eukaryota</taxon>
        <taxon>Metazoa</taxon>
        <taxon>Spiralia</taxon>
        <taxon>Lophotrochozoa</taxon>
        <taxon>Mollusca</taxon>
        <taxon>Bivalvia</taxon>
        <taxon>Autobranchia</taxon>
        <taxon>Pteriomorphia</taxon>
        <taxon>Pterioida</taxon>
        <taxon>Pterioidea</taxon>
        <taxon>Pteriidae</taxon>
        <taxon>Pinctada</taxon>
    </lineage>
</organism>
<dbReference type="EMBL" id="VSWD01000014">
    <property type="protein sequence ID" value="KAK3083162.1"/>
    <property type="molecule type" value="Genomic_DNA"/>
</dbReference>
<dbReference type="InterPro" id="IPR005492">
    <property type="entry name" value="EPTP"/>
</dbReference>
<dbReference type="PANTHER" id="PTHR15261">
    <property type="entry name" value="THROMBOSPONDIN-TYPE LAMININ G DOMAIN AND EAR REPEAT-CONTAINING"/>
    <property type="match status" value="1"/>
</dbReference>
<keyword evidence="1" id="KW-0732">Signal</keyword>